<comment type="caution">
    <text evidence="1">The sequence shown here is derived from an EMBL/GenBank/DDBJ whole genome shotgun (WGS) entry which is preliminary data.</text>
</comment>
<reference evidence="1 2" key="1">
    <citation type="submission" date="2020-03" db="EMBL/GenBank/DDBJ databases">
        <title>The genome sequence of Microvirga sp. c23x22.</title>
        <authorList>
            <person name="Zhang X."/>
        </authorList>
    </citation>
    <scope>NUCLEOTIDE SEQUENCE [LARGE SCALE GENOMIC DNA]</scope>
    <source>
        <strain evidence="2">c23x22</strain>
    </source>
</reference>
<name>A0ABX0V7L0_9HYPH</name>
<sequence>MSGDGTGRPAPRWNDLTQGEYRTMSRMVLALLKERVRARQALMETGIARDRILGVGTREDREISAISGFRELAIGDNVLAALRTMDLPETEIQRFGEGLRQGLTAIGARIDPGKASEAIRVLQMFDPVDLDRESRDWLAAARVTKPAPDIPTGITGEGLLRTPALPGIKSIVDSAEEVETNQGDFRVR</sequence>
<accession>A0ABX0V7L0</accession>
<dbReference type="EMBL" id="JAATJS010000001">
    <property type="protein sequence ID" value="NIX75833.1"/>
    <property type="molecule type" value="Genomic_DNA"/>
</dbReference>
<evidence type="ECO:0000313" key="1">
    <source>
        <dbReference type="EMBL" id="NIX75833.1"/>
    </source>
</evidence>
<gene>
    <name evidence="1" type="ORF">HB375_04285</name>
</gene>
<protein>
    <submittedName>
        <fullName evidence="1">Uncharacterized protein</fullName>
    </submittedName>
</protein>
<proteinExistence type="predicted"/>
<keyword evidence="2" id="KW-1185">Reference proteome</keyword>
<organism evidence="1 2">
    <name type="scientific">Microvirga terricola</name>
    <dbReference type="NCBI Taxonomy" id="2719797"/>
    <lineage>
        <taxon>Bacteria</taxon>
        <taxon>Pseudomonadati</taxon>
        <taxon>Pseudomonadota</taxon>
        <taxon>Alphaproteobacteria</taxon>
        <taxon>Hyphomicrobiales</taxon>
        <taxon>Methylobacteriaceae</taxon>
        <taxon>Microvirga</taxon>
    </lineage>
</organism>
<evidence type="ECO:0000313" key="2">
    <source>
        <dbReference type="Proteomes" id="UP000707352"/>
    </source>
</evidence>
<dbReference type="RefSeq" id="WP_167671679.1">
    <property type="nucleotide sequence ID" value="NZ_JAATJS010000001.1"/>
</dbReference>
<dbReference type="Proteomes" id="UP000707352">
    <property type="component" value="Unassembled WGS sequence"/>
</dbReference>